<evidence type="ECO:0000313" key="3">
    <source>
        <dbReference type="Proteomes" id="UP001153069"/>
    </source>
</evidence>
<dbReference type="GO" id="GO:0003824">
    <property type="term" value="F:catalytic activity"/>
    <property type="evidence" value="ECO:0007669"/>
    <property type="project" value="InterPro"/>
</dbReference>
<organism evidence="2 3">
    <name type="scientific">Seminavis robusta</name>
    <dbReference type="NCBI Taxonomy" id="568900"/>
    <lineage>
        <taxon>Eukaryota</taxon>
        <taxon>Sar</taxon>
        <taxon>Stramenopiles</taxon>
        <taxon>Ochrophyta</taxon>
        <taxon>Bacillariophyta</taxon>
        <taxon>Bacillariophyceae</taxon>
        <taxon>Bacillariophycidae</taxon>
        <taxon>Naviculales</taxon>
        <taxon>Naviculaceae</taxon>
        <taxon>Seminavis</taxon>
    </lineage>
</organism>
<dbReference type="InterPro" id="IPR052716">
    <property type="entry name" value="MOSC_domain"/>
</dbReference>
<dbReference type="GO" id="GO:0030170">
    <property type="term" value="F:pyridoxal phosphate binding"/>
    <property type="evidence" value="ECO:0007669"/>
    <property type="project" value="InterPro"/>
</dbReference>
<dbReference type="Proteomes" id="UP001153069">
    <property type="component" value="Unassembled WGS sequence"/>
</dbReference>
<dbReference type="InterPro" id="IPR011037">
    <property type="entry name" value="Pyrv_Knase-like_insert_dom_sf"/>
</dbReference>
<sequence>MPIVIEGIYSTPVASGAMESHSTATLLKGIGLKGDRYAARAGTYSVLTPEPGRQLTLISAEGVKQAMGQETSVGDLRRNVVLGGITAQELVDCVGSRIQLGNTATLLVHRNCVPCMYNERKNQIKGMMEALWDAGGVNCEVLEGGTISVGDSLTIIKDSSENHVVTDGGKPSWFYVRPSQRTAEMVREGIAGKRKTHERLKESDPEGVERAQKSYESVGLCFWPK</sequence>
<accession>A0A9N8HYK3</accession>
<proteinExistence type="predicted"/>
<dbReference type="PANTHER" id="PTHR36930">
    <property type="entry name" value="METAL-SULFUR CLUSTER BIOSYNTHESIS PROTEINS YUAD-RELATED"/>
    <property type="match status" value="1"/>
</dbReference>
<dbReference type="InterPro" id="IPR005302">
    <property type="entry name" value="MoCF_Sase_C"/>
</dbReference>
<evidence type="ECO:0000313" key="2">
    <source>
        <dbReference type="EMBL" id="CAB9527518.1"/>
    </source>
</evidence>
<reference evidence="2" key="1">
    <citation type="submission" date="2020-06" db="EMBL/GenBank/DDBJ databases">
        <authorList>
            <consortium name="Plant Systems Biology data submission"/>
        </authorList>
    </citation>
    <scope>NUCLEOTIDE SEQUENCE</scope>
    <source>
        <strain evidence="2">D6</strain>
    </source>
</reference>
<protein>
    <submittedName>
        <fullName evidence="2">MOSC domain</fullName>
    </submittedName>
</protein>
<feature type="domain" description="MOSC" evidence="1">
    <location>
        <begin position="11"/>
        <end position="156"/>
    </location>
</feature>
<dbReference type="EMBL" id="CAICTM010002009">
    <property type="protein sequence ID" value="CAB9527518.1"/>
    <property type="molecule type" value="Genomic_DNA"/>
</dbReference>
<dbReference type="OrthoDB" id="414853at2759"/>
<dbReference type="GO" id="GO:0030151">
    <property type="term" value="F:molybdenum ion binding"/>
    <property type="evidence" value="ECO:0007669"/>
    <property type="project" value="InterPro"/>
</dbReference>
<dbReference type="Gene3D" id="2.40.33.20">
    <property type="entry name" value="PK beta-barrel domain-like"/>
    <property type="match status" value="1"/>
</dbReference>
<evidence type="ECO:0000259" key="1">
    <source>
        <dbReference type="PROSITE" id="PS51340"/>
    </source>
</evidence>
<dbReference type="AlphaFoldDB" id="A0A9N8HYK3"/>
<gene>
    <name evidence="2" type="ORF">SEMRO_2011_G310850.1</name>
</gene>
<dbReference type="SUPFAM" id="SSF50800">
    <property type="entry name" value="PK beta-barrel domain-like"/>
    <property type="match status" value="1"/>
</dbReference>
<dbReference type="Pfam" id="PF03473">
    <property type="entry name" value="MOSC"/>
    <property type="match status" value="1"/>
</dbReference>
<dbReference type="PANTHER" id="PTHR36930:SF1">
    <property type="entry name" value="MOSC DOMAIN-CONTAINING PROTEIN"/>
    <property type="match status" value="1"/>
</dbReference>
<comment type="caution">
    <text evidence="2">The sequence shown here is derived from an EMBL/GenBank/DDBJ whole genome shotgun (WGS) entry which is preliminary data.</text>
</comment>
<keyword evidence="3" id="KW-1185">Reference proteome</keyword>
<name>A0A9N8HYK3_9STRA</name>
<dbReference type="PROSITE" id="PS51340">
    <property type="entry name" value="MOSC"/>
    <property type="match status" value="1"/>
</dbReference>